<dbReference type="Pfam" id="PF01510">
    <property type="entry name" value="Amidase_2"/>
    <property type="match status" value="1"/>
</dbReference>
<dbReference type="EC" id="3.5.1.28" evidence="3"/>
<dbReference type="SUPFAM" id="SSF47090">
    <property type="entry name" value="PGBD-like"/>
    <property type="match status" value="1"/>
</dbReference>
<sequence length="256" mass="27687">MSGLPAPDCRLAAKVVPSPNQGERRDARRPDMIVLHYTGMPGAASALQRLCNPLAEVSSHYLVLEDGRIFQLVPESARAWHAGVSNWAGDTDLNSASIGIEIVNPGHDGGYPDFPEAQVAATSALCADIAARWGIPPQRVLAHSDIAPRRKADPGEKFPWRRLHRDGVGHWVEPTPPGDGRAFARGDEGQPVQALQAMFAMYGYGLDVTGVFDEATEAVVRAFQRHFRQELVDGVADRSTLTTLRDLLRALPASAA</sequence>
<dbReference type="EMBL" id="JANCLU010000001">
    <property type="protein sequence ID" value="MCP8937166.1"/>
    <property type="molecule type" value="Genomic_DNA"/>
</dbReference>
<reference evidence="7 8" key="1">
    <citation type="submission" date="2022-07" db="EMBL/GenBank/DDBJ databases">
        <authorList>
            <person name="Li W.-J."/>
            <person name="Deng Q.-Q."/>
        </authorList>
    </citation>
    <scope>NUCLEOTIDE SEQUENCE [LARGE SCALE GENOMIC DNA]</scope>
    <source>
        <strain evidence="7 8">SYSU M60028</strain>
    </source>
</reference>
<dbReference type="RefSeq" id="WP_254737839.1">
    <property type="nucleotide sequence ID" value="NZ_JANCLU010000001.1"/>
</dbReference>
<keyword evidence="5" id="KW-0961">Cell wall biogenesis/degradation</keyword>
<comment type="catalytic activity">
    <reaction evidence="1">
        <text>Hydrolyzes the link between N-acetylmuramoyl residues and L-amino acid residues in certain cell-wall glycopeptides.</text>
        <dbReference type="EC" id="3.5.1.28"/>
    </reaction>
</comment>
<organism evidence="7 8">
    <name type="scientific">Alsobacter ponti</name>
    <dbReference type="NCBI Taxonomy" id="2962936"/>
    <lineage>
        <taxon>Bacteria</taxon>
        <taxon>Pseudomonadati</taxon>
        <taxon>Pseudomonadota</taxon>
        <taxon>Alphaproteobacteria</taxon>
        <taxon>Hyphomicrobiales</taxon>
        <taxon>Alsobacteraceae</taxon>
        <taxon>Alsobacter</taxon>
    </lineage>
</organism>
<proteinExistence type="inferred from homology"/>
<dbReference type="InterPro" id="IPR051206">
    <property type="entry name" value="NAMLAA_amidase_2"/>
</dbReference>
<evidence type="ECO:0000259" key="6">
    <source>
        <dbReference type="SMART" id="SM00644"/>
    </source>
</evidence>
<dbReference type="PANTHER" id="PTHR30417:SF1">
    <property type="entry name" value="N-ACETYLMURAMOYL-L-ALANINE AMIDASE AMID"/>
    <property type="match status" value="1"/>
</dbReference>
<protein>
    <recommendedName>
        <fullName evidence="3">N-acetylmuramoyl-L-alanine amidase</fullName>
        <ecNumber evidence="3">3.5.1.28</ecNumber>
    </recommendedName>
</protein>
<keyword evidence="4" id="KW-0378">Hydrolase</keyword>
<gene>
    <name evidence="7" type="ORF">NK718_01425</name>
</gene>
<dbReference type="InterPro" id="IPR036366">
    <property type="entry name" value="PGBDSf"/>
</dbReference>
<dbReference type="InterPro" id="IPR036505">
    <property type="entry name" value="Amidase/PGRP_sf"/>
</dbReference>
<dbReference type="InterPro" id="IPR002477">
    <property type="entry name" value="Peptidoglycan-bd-like"/>
</dbReference>
<dbReference type="Pfam" id="PF01471">
    <property type="entry name" value="PG_binding_1"/>
    <property type="match status" value="1"/>
</dbReference>
<name>A0ABT1L7X6_9HYPH</name>
<dbReference type="InterPro" id="IPR002502">
    <property type="entry name" value="Amidase_domain"/>
</dbReference>
<dbReference type="SMART" id="SM00644">
    <property type="entry name" value="Ami_2"/>
    <property type="match status" value="1"/>
</dbReference>
<evidence type="ECO:0000256" key="2">
    <source>
        <dbReference type="ARBA" id="ARBA00007553"/>
    </source>
</evidence>
<dbReference type="Gene3D" id="1.10.101.10">
    <property type="entry name" value="PGBD-like superfamily/PGBD"/>
    <property type="match status" value="1"/>
</dbReference>
<evidence type="ECO:0000313" key="7">
    <source>
        <dbReference type="EMBL" id="MCP8937166.1"/>
    </source>
</evidence>
<keyword evidence="8" id="KW-1185">Reference proteome</keyword>
<evidence type="ECO:0000256" key="5">
    <source>
        <dbReference type="ARBA" id="ARBA00023316"/>
    </source>
</evidence>
<evidence type="ECO:0000256" key="3">
    <source>
        <dbReference type="ARBA" id="ARBA00011901"/>
    </source>
</evidence>
<dbReference type="InterPro" id="IPR036365">
    <property type="entry name" value="PGBD-like_sf"/>
</dbReference>
<dbReference type="PANTHER" id="PTHR30417">
    <property type="entry name" value="N-ACETYLMURAMOYL-L-ALANINE AMIDASE AMID"/>
    <property type="match status" value="1"/>
</dbReference>
<accession>A0ABT1L7X6</accession>
<comment type="similarity">
    <text evidence="2">Belongs to the N-acetylmuramoyl-L-alanine amidase 2 family.</text>
</comment>
<dbReference type="Proteomes" id="UP001205890">
    <property type="component" value="Unassembled WGS sequence"/>
</dbReference>
<dbReference type="CDD" id="cd06583">
    <property type="entry name" value="PGRP"/>
    <property type="match status" value="1"/>
</dbReference>
<dbReference type="Gene3D" id="3.40.80.10">
    <property type="entry name" value="Peptidoglycan recognition protein-like"/>
    <property type="match status" value="1"/>
</dbReference>
<evidence type="ECO:0000256" key="4">
    <source>
        <dbReference type="ARBA" id="ARBA00022801"/>
    </source>
</evidence>
<dbReference type="SUPFAM" id="SSF55846">
    <property type="entry name" value="N-acetylmuramoyl-L-alanine amidase-like"/>
    <property type="match status" value="1"/>
</dbReference>
<comment type="caution">
    <text evidence="7">The sequence shown here is derived from an EMBL/GenBank/DDBJ whole genome shotgun (WGS) entry which is preliminary data.</text>
</comment>
<evidence type="ECO:0000313" key="8">
    <source>
        <dbReference type="Proteomes" id="UP001205890"/>
    </source>
</evidence>
<feature type="domain" description="N-acetylmuramoyl-L-alanine amidase" evidence="6">
    <location>
        <begin position="18"/>
        <end position="155"/>
    </location>
</feature>
<evidence type="ECO:0000256" key="1">
    <source>
        <dbReference type="ARBA" id="ARBA00001561"/>
    </source>
</evidence>